<dbReference type="SUPFAM" id="SSF55315">
    <property type="entry name" value="L30e-like"/>
    <property type="match status" value="1"/>
</dbReference>
<dbReference type="PANTHER" id="PTHR43191">
    <property type="entry name" value="RRNA METHYLTRANSFERASE 3"/>
    <property type="match status" value="1"/>
</dbReference>
<dbReference type="EC" id="2.1.1.185" evidence="4"/>
<organism evidence="4 5">
    <name type="scientific">Rubripirellula tenax</name>
    <dbReference type="NCBI Taxonomy" id="2528015"/>
    <lineage>
        <taxon>Bacteria</taxon>
        <taxon>Pseudomonadati</taxon>
        <taxon>Planctomycetota</taxon>
        <taxon>Planctomycetia</taxon>
        <taxon>Pirellulales</taxon>
        <taxon>Pirellulaceae</taxon>
        <taxon>Rubripirellula</taxon>
    </lineage>
</organism>
<dbReference type="Gene3D" id="3.40.1280.10">
    <property type="match status" value="1"/>
</dbReference>
<dbReference type="AlphaFoldDB" id="A0A5C6FG94"/>
<dbReference type="Gene3D" id="3.30.1330.30">
    <property type="match status" value="1"/>
</dbReference>
<dbReference type="GO" id="GO:0008173">
    <property type="term" value="F:RNA methyltransferase activity"/>
    <property type="evidence" value="ECO:0007669"/>
    <property type="project" value="InterPro"/>
</dbReference>
<feature type="domain" description="tRNA/rRNA methyltransferase SpoU type" evidence="3">
    <location>
        <begin position="117"/>
        <end position="260"/>
    </location>
</feature>
<evidence type="ECO:0000256" key="2">
    <source>
        <dbReference type="ARBA" id="ARBA00022679"/>
    </source>
</evidence>
<dbReference type="InterPro" id="IPR029026">
    <property type="entry name" value="tRNA_m1G_MTases_N"/>
</dbReference>
<protein>
    <submittedName>
        <fullName evidence="4">23S rRNA (Guanosine-2'-O-)-methyltransferase RlmB</fullName>
        <ecNumber evidence="4">2.1.1.185</ecNumber>
    </submittedName>
</protein>
<evidence type="ECO:0000313" key="5">
    <source>
        <dbReference type="Proteomes" id="UP000318288"/>
    </source>
</evidence>
<evidence type="ECO:0000259" key="3">
    <source>
        <dbReference type="Pfam" id="PF00588"/>
    </source>
</evidence>
<dbReference type="EMBL" id="SJPW01000001">
    <property type="protein sequence ID" value="TWU60458.1"/>
    <property type="molecule type" value="Genomic_DNA"/>
</dbReference>
<dbReference type="InterPro" id="IPR001537">
    <property type="entry name" value="SpoU_MeTrfase"/>
</dbReference>
<dbReference type="InterPro" id="IPR029064">
    <property type="entry name" value="Ribosomal_eL30-like_sf"/>
</dbReference>
<dbReference type="GO" id="GO:0003723">
    <property type="term" value="F:RNA binding"/>
    <property type="evidence" value="ECO:0007669"/>
    <property type="project" value="InterPro"/>
</dbReference>
<name>A0A5C6FG94_9BACT</name>
<dbReference type="SUPFAM" id="SSF75217">
    <property type="entry name" value="alpha/beta knot"/>
    <property type="match status" value="1"/>
</dbReference>
<dbReference type="Pfam" id="PF00588">
    <property type="entry name" value="SpoU_methylase"/>
    <property type="match status" value="1"/>
</dbReference>
<proteinExistence type="predicted"/>
<gene>
    <name evidence="4" type="primary">rlmB</name>
    <name evidence="4" type="ORF">Poly51_07340</name>
</gene>
<dbReference type="GO" id="GO:0032259">
    <property type="term" value="P:methylation"/>
    <property type="evidence" value="ECO:0007669"/>
    <property type="project" value="UniProtKB-KW"/>
</dbReference>
<reference evidence="4 5" key="1">
    <citation type="submission" date="2019-02" db="EMBL/GenBank/DDBJ databases">
        <title>Deep-cultivation of Planctomycetes and their phenomic and genomic characterization uncovers novel biology.</title>
        <authorList>
            <person name="Wiegand S."/>
            <person name="Jogler M."/>
            <person name="Boedeker C."/>
            <person name="Pinto D."/>
            <person name="Vollmers J."/>
            <person name="Rivas-Marin E."/>
            <person name="Kohn T."/>
            <person name="Peeters S.H."/>
            <person name="Heuer A."/>
            <person name="Rast P."/>
            <person name="Oberbeckmann S."/>
            <person name="Bunk B."/>
            <person name="Jeske O."/>
            <person name="Meyerdierks A."/>
            <person name="Storesund J.E."/>
            <person name="Kallscheuer N."/>
            <person name="Luecker S."/>
            <person name="Lage O.M."/>
            <person name="Pohl T."/>
            <person name="Merkel B.J."/>
            <person name="Hornburger P."/>
            <person name="Mueller R.-W."/>
            <person name="Bruemmer F."/>
            <person name="Labrenz M."/>
            <person name="Spormann A.M."/>
            <person name="Op Den Camp H."/>
            <person name="Overmann J."/>
            <person name="Amann R."/>
            <person name="Jetten M.S.M."/>
            <person name="Mascher T."/>
            <person name="Medema M.H."/>
            <person name="Devos D.P."/>
            <person name="Kaster A.-K."/>
            <person name="Ovreas L."/>
            <person name="Rohde M."/>
            <person name="Galperin M.Y."/>
            <person name="Jogler C."/>
        </authorList>
    </citation>
    <scope>NUCLEOTIDE SEQUENCE [LARGE SCALE GENOMIC DNA]</scope>
    <source>
        <strain evidence="4 5">Poly51</strain>
    </source>
</reference>
<keyword evidence="5" id="KW-1185">Reference proteome</keyword>
<dbReference type="CDD" id="cd18095">
    <property type="entry name" value="SpoU-like_rRNA-MTase"/>
    <property type="match status" value="1"/>
</dbReference>
<evidence type="ECO:0000256" key="1">
    <source>
        <dbReference type="ARBA" id="ARBA00022603"/>
    </source>
</evidence>
<dbReference type="InterPro" id="IPR029028">
    <property type="entry name" value="Alpha/beta_knot_MTases"/>
</dbReference>
<dbReference type="GO" id="GO:0006396">
    <property type="term" value="P:RNA processing"/>
    <property type="evidence" value="ECO:0007669"/>
    <property type="project" value="InterPro"/>
</dbReference>
<dbReference type="Proteomes" id="UP000318288">
    <property type="component" value="Unassembled WGS sequence"/>
</dbReference>
<accession>A0A5C6FG94</accession>
<dbReference type="InterPro" id="IPR051259">
    <property type="entry name" value="rRNA_Methyltransferase"/>
</dbReference>
<keyword evidence="2 4" id="KW-0808">Transferase</keyword>
<sequence length="264" mass="28567">MPRIQIHDLADPRLSRYRDLQTEAGRSATGTFVVEGGFCVSKLAQSRLSIRSVVVQQGRHEDVLCQLPDDVSVFEVSASDIRELVGYDFHRGILAEGVRPPAALLKDVSFDAADPPLALAVFGVSLTENLGSMIRSATALGVHRLVIGPRTADPFSRRSIRVSMGTVFEQSVFYVNDTFAELTALATDHNIRVVATTLGPGAIALDQFRRDDRPILLVMGSEPDGVGRDVEAAATDRITIPMKLNTDSLNVSVAAAVFMYGLTK</sequence>
<dbReference type="PANTHER" id="PTHR43191:SF12">
    <property type="entry name" value="RRNA METHYLASE"/>
    <property type="match status" value="1"/>
</dbReference>
<evidence type="ECO:0000313" key="4">
    <source>
        <dbReference type="EMBL" id="TWU60458.1"/>
    </source>
</evidence>
<comment type="caution">
    <text evidence="4">The sequence shown here is derived from an EMBL/GenBank/DDBJ whole genome shotgun (WGS) entry which is preliminary data.</text>
</comment>
<keyword evidence="1 4" id="KW-0489">Methyltransferase</keyword>
<dbReference type="OrthoDB" id="9794400at2"/>